<dbReference type="EMBL" id="BAABGY010000005">
    <property type="protein sequence ID" value="GAA4324941.1"/>
    <property type="molecule type" value="Genomic_DNA"/>
</dbReference>
<proteinExistence type="predicted"/>
<accession>A0ABP8GIC7</accession>
<reference evidence="2" key="1">
    <citation type="journal article" date="2019" name="Int. J. Syst. Evol. Microbiol.">
        <title>The Global Catalogue of Microorganisms (GCM) 10K type strain sequencing project: providing services to taxonomists for standard genome sequencing and annotation.</title>
        <authorList>
            <consortium name="The Broad Institute Genomics Platform"/>
            <consortium name="The Broad Institute Genome Sequencing Center for Infectious Disease"/>
            <person name="Wu L."/>
            <person name="Ma J."/>
        </authorList>
    </citation>
    <scope>NUCLEOTIDE SEQUENCE [LARGE SCALE GENOMIC DNA]</scope>
    <source>
        <strain evidence="2">JCM 17919</strain>
    </source>
</reference>
<sequence>MFRTLFFRTLPGLSLQPESLWHELEAAYQEPQRHYHTLAHLDALAEVLAPLWTEVDDAATLVLAIAYHDAVYDPARPDNEERSAELAAARTDGFLAAPQQQRLRRHILATKAHQPAGDPDTDLFTDADLSILGAPADSYDRYAADVRAEYSIYPDALYRPGRAAVLRRFLAADRVFKTPYFYNQYEASARANLQRELSRLEAPDS</sequence>
<protein>
    <recommendedName>
        <fullName evidence="3">Metal-dependent HD superfamily phosphohydrolase</fullName>
    </recommendedName>
</protein>
<evidence type="ECO:0000313" key="1">
    <source>
        <dbReference type="EMBL" id="GAA4324941.1"/>
    </source>
</evidence>
<dbReference type="PANTHER" id="PTHR21174">
    <property type="match status" value="1"/>
</dbReference>
<keyword evidence="2" id="KW-1185">Reference proteome</keyword>
<evidence type="ECO:0000313" key="2">
    <source>
        <dbReference type="Proteomes" id="UP001501725"/>
    </source>
</evidence>
<dbReference type="Proteomes" id="UP001501725">
    <property type="component" value="Unassembled WGS sequence"/>
</dbReference>
<organism evidence="1 2">
    <name type="scientific">Flaviaesturariibacter amylovorans</name>
    <dbReference type="NCBI Taxonomy" id="1084520"/>
    <lineage>
        <taxon>Bacteria</taxon>
        <taxon>Pseudomonadati</taxon>
        <taxon>Bacteroidota</taxon>
        <taxon>Chitinophagia</taxon>
        <taxon>Chitinophagales</taxon>
        <taxon>Chitinophagaceae</taxon>
        <taxon>Flaviaestuariibacter</taxon>
    </lineage>
</organism>
<dbReference type="RefSeq" id="WP_345254351.1">
    <property type="nucleotide sequence ID" value="NZ_BAABGY010000005.1"/>
</dbReference>
<dbReference type="PIRSF" id="PIRSF035170">
    <property type="entry name" value="HD_phosphohydro"/>
    <property type="match status" value="1"/>
</dbReference>
<dbReference type="PANTHER" id="PTHR21174:SF0">
    <property type="entry name" value="HD PHOSPHOHYDROLASE FAMILY PROTEIN-RELATED"/>
    <property type="match status" value="1"/>
</dbReference>
<dbReference type="SUPFAM" id="SSF109604">
    <property type="entry name" value="HD-domain/PDEase-like"/>
    <property type="match status" value="1"/>
</dbReference>
<evidence type="ECO:0008006" key="3">
    <source>
        <dbReference type="Google" id="ProtNLM"/>
    </source>
</evidence>
<comment type="caution">
    <text evidence="1">The sequence shown here is derived from an EMBL/GenBank/DDBJ whole genome shotgun (WGS) entry which is preliminary data.</text>
</comment>
<dbReference type="InterPro" id="IPR009218">
    <property type="entry name" value="HD_phosphohydro"/>
</dbReference>
<name>A0ABP8GIC7_9BACT</name>
<gene>
    <name evidence="1" type="ORF">GCM10023184_12670</name>
</gene>